<dbReference type="InterPro" id="IPR002190">
    <property type="entry name" value="MHD_dom"/>
</dbReference>
<feature type="domain" description="MAGE" evidence="2">
    <location>
        <begin position="60"/>
        <end position="120"/>
    </location>
</feature>
<dbReference type="PROSITE" id="PS50838">
    <property type="entry name" value="MAGE"/>
    <property type="match status" value="1"/>
</dbReference>
<protein>
    <recommendedName>
        <fullName evidence="2">MAGE domain-containing protein</fullName>
    </recommendedName>
</protein>
<dbReference type="InterPro" id="IPR041899">
    <property type="entry name" value="MAGE_WH2"/>
</dbReference>
<dbReference type="GO" id="GO:0005634">
    <property type="term" value="C:nucleus"/>
    <property type="evidence" value="ECO:0007669"/>
    <property type="project" value="TreeGrafter"/>
</dbReference>
<dbReference type="InterPro" id="IPR041898">
    <property type="entry name" value="MAGE_WH1"/>
</dbReference>
<dbReference type="Pfam" id="PF01454">
    <property type="entry name" value="MAGE"/>
    <property type="match status" value="1"/>
</dbReference>
<dbReference type="PANTHER" id="PTHR11736">
    <property type="entry name" value="MELANOMA-ASSOCIATED ANTIGEN MAGE ANTIGEN"/>
    <property type="match status" value="1"/>
</dbReference>
<keyword evidence="4" id="KW-1185">Reference proteome</keyword>
<dbReference type="Gene3D" id="1.10.10.1200">
    <property type="entry name" value="MAGE homology domain, winged helix WH1 motif"/>
    <property type="match status" value="1"/>
</dbReference>
<sequence>MGRSTARPGPSQSQRPSQSQKARGGRRQAEVEDVEEEEEEQEEPDGDEDHDMEDNGQSELSRKANDLVRLALFAEQRRTVLRREEINKKALGASSRAFNAIFDLAQHKLRNTFGLELVELPSRAALGQENGAEDNEARAATGMKKKANAAGSKTYILRSSLDPILIERAAQTDEDIFEEEGRDHAMFNASLNQSDDESDDSDAEGERPPKYYGSIISWTKADQLGPIGILYVILALILVNGRVISDGDLRKHLKTLHLPSNSNVHPVHNTALSTMRSMNLDAYLSKLLQQNYIDRQQVGGDVTGKKAKKGGGVKRLRTQAEDLEEGRTYEWRWGTRAFCEVGEEDVAKFVAEFMVVSDGDGDEEGAGSAAARKKQQALADKMYAGVQKAAGGKLYELM</sequence>
<reference evidence="4" key="2">
    <citation type="submission" date="2015-01" db="EMBL/GenBank/DDBJ databases">
        <title>Evolutionary Origins and Diversification of the Mycorrhizal Mutualists.</title>
        <authorList>
            <consortium name="DOE Joint Genome Institute"/>
            <consortium name="Mycorrhizal Genomics Consortium"/>
            <person name="Kohler A."/>
            <person name="Kuo A."/>
            <person name="Nagy L.G."/>
            <person name="Floudas D."/>
            <person name="Copeland A."/>
            <person name="Barry K.W."/>
            <person name="Cichocki N."/>
            <person name="Veneault-Fourrey C."/>
            <person name="LaButti K."/>
            <person name="Lindquist E.A."/>
            <person name="Lipzen A."/>
            <person name="Lundell T."/>
            <person name="Morin E."/>
            <person name="Murat C."/>
            <person name="Riley R."/>
            <person name="Ohm R."/>
            <person name="Sun H."/>
            <person name="Tunlid A."/>
            <person name="Henrissat B."/>
            <person name="Grigoriev I.V."/>
            <person name="Hibbett D.S."/>
            <person name="Martin F."/>
        </authorList>
    </citation>
    <scope>NUCLEOTIDE SEQUENCE [LARGE SCALE GENOMIC DNA]</scope>
    <source>
        <strain evidence="4">h7</strain>
    </source>
</reference>
<evidence type="ECO:0000313" key="3">
    <source>
        <dbReference type="EMBL" id="KIM44040.1"/>
    </source>
</evidence>
<evidence type="ECO:0000313" key="4">
    <source>
        <dbReference type="Proteomes" id="UP000053424"/>
    </source>
</evidence>
<dbReference type="EMBL" id="KN831774">
    <property type="protein sequence ID" value="KIM44040.1"/>
    <property type="molecule type" value="Genomic_DNA"/>
</dbReference>
<organism evidence="3 4">
    <name type="scientific">Hebeloma cylindrosporum</name>
    <dbReference type="NCBI Taxonomy" id="76867"/>
    <lineage>
        <taxon>Eukaryota</taxon>
        <taxon>Fungi</taxon>
        <taxon>Dikarya</taxon>
        <taxon>Basidiomycota</taxon>
        <taxon>Agaricomycotina</taxon>
        <taxon>Agaricomycetes</taxon>
        <taxon>Agaricomycetidae</taxon>
        <taxon>Agaricales</taxon>
        <taxon>Agaricineae</taxon>
        <taxon>Hymenogastraceae</taxon>
        <taxon>Hebeloma</taxon>
    </lineage>
</organism>
<gene>
    <name evidence="3" type="ORF">M413DRAFT_443100</name>
</gene>
<dbReference type="PANTHER" id="PTHR11736:SF14">
    <property type="entry name" value="NSE3 HOMOLOG, SMC5-SMC6 COMPLEX COMPONENT"/>
    <property type="match status" value="1"/>
</dbReference>
<dbReference type="GO" id="GO:0006281">
    <property type="term" value="P:DNA repair"/>
    <property type="evidence" value="ECO:0007669"/>
    <property type="project" value="TreeGrafter"/>
</dbReference>
<dbReference type="InterPro" id="IPR037445">
    <property type="entry name" value="MAGE"/>
</dbReference>
<dbReference type="Proteomes" id="UP000053424">
    <property type="component" value="Unassembled WGS sequence"/>
</dbReference>
<accession>A0A0C3C5A9</accession>
<feature type="compositionally biased region" description="Low complexity" evidence="1">
    <location>
        <begin position="7"/>
        <end position="20"/>
    </location>
</feature>
<dbReference type="HOGENOM" id="CLU_027982_0_1_1"/>
<name>A0A0C3C5A9_HEBCY</name>
<dbReference type="SMART" id="SM01373">
    <property type="entry name" value="MAGE"/>
    <property type="match status" value="1"/>
</dbReference>
<feature type="compositionally biased region" description="Acidic residues" evidence="1">
    <location>
        <begin position="194"/>
        <end position="203"/>
    </location>
</feature>
<feature type="compositionally biased region" description="Acidic residues" evidence="1">
    <location>
        <begin position="31"/>
        <end position="56"/>
    </location>
</feature>
<proteinExistence type="predicted"/>
<dbReference type="Gene3D" id="1.10.10.1210">
    <property type="entry name" value="MAGE homology domain, winged helix WH2 motif"/>
    <property type="match status" value="1"/>
</dbReference>
<feature type="region of interest" description="Disordered" evidence="1">
    <location>
        <begin position="1"/>
        <end position="63"/>
    </location>
</feature>
<feature type="region of interest" description="Disordered" evidence="1">
    <location>
        <begin position="188"/>
        <end position="208"/>
    </location>
</feature>
<evidence type="ECO:0000259" key="2">
    <source>
        <dbReference type="PROSITE" id="PS50838"/>
    </source>
</evidence>
<reference evidence="3 4" key="1">
    <citation type="submission" date="2014-04" db="EMBL/GenBank/DDBJ databases">
        <authorList>
            <consortium name="DOE Joint Genome Institute"/>
            <person name="Kuo A."/>
            <person name="Gay G."/>
            <person name="Dore J."/>
            <person name="Kohler A."/>
            <person name="Nagy L.G."/>
            <person name="Floudas D."/>
            <person name="Copeland A."/>
            <person name="Barry K.W."/>
            <person name="Cichocki N."/>
            <person name="Veneault-Fourrey C."/>
            <person name="LaButti K."/>
            <person name="Lindquist E.A."/>
            <person name="Lipzen A."/>
            <person name="Lundell T."/>
            <person name="Morin E."/>
            <person name="Murat C."/>
            <person name="Sun H."/>
            <person name="Tunlid A."/>
            <person name="Henrissat B."/>
            <person name="Grigoriev I.V."/>
            <person name="Hibbett D.S."/>
            <person name="Martin F."/>
            <person name="Nordberg H.P."/>
            <person name="Cantor M.N."/>
            <person name="Hua S.X."/>
        </authorList>
    </citation>
    <scope>NUCLEOTIDE SEQUENCE [LARGE SCALE GENOMIC DNA]</scope>
    <source>
        <strain evidence="4">h7</strain>
    </source>
</reference>
<dbReference type="AlphaFoldDB" id="A0A0C3C5A9"/>
<evidence type="ECO:0000256" key="1">
    <source>
        <dbReference type="SAM" id="MobiDB-lite"/>
    </source>
</evidence>
<dbReference type="OrthoDB" id="205198at2759"/>
<dbReference type="STRING" id="686832.A0A0C3C5A9"/>